<dbReference type="EMBL" id="CAADIZ010000007">
    <property type="protein sequence ID" value="VFS21409.1"/>
    <property type="molecule type" value="Genomic_DNA"/>
</dbReference>
<evidence type="ECO:0000313" key="2">
    <source>
        <dbReference type="EMBL" id="VFR56185.1"/>
    </source>
</evidence>
<reference evidence="2" key="1">
    <citation type="submission" date="2019-03" db="EMBL/GenBank/DDBJ databases">
        <authorList>
            <person name="Danneels B."/>
        </authorList>
    </citation>
    <scope>NUCLEOTIDE SEQUENCE</scope>
</reference>
<feature type="region of interest" description="Disordered" evidence="1">
    <location>
        <begin position="1"/>
        <end position="40"/>
    </location>
</feature>
<dbReference type="EMBL" id="CAADII010000055">
    <property type="protein sequence ID" value="VFR56185.1"/>
    <property type="molecule type" value="Genomic_DNA"/>
</dbReference>
<evidence type="ECO:0000313" key="3">
    <source>
        <dbReference type="EMBL" id="VFR82450.1"/>
    </source>
</evidence>
<gene>
    <name evidence="2" type="ORF">BRI6_3237</name>
    <name evidence="3" type="ORF">IVO3_3294</name>
    <name evidence="4" type="ORF">RAN7_3268</name>
</gene>
<organism evidence="2">
    <name type="scientific">plant metagenome</name>
    <dbReference type="NCBI Taxonomy" id="1297885"/>
    <lineage>
        <taxon>unclassified sequences</taxon>
        <taxon>metagenomes</taxon>
        <taxon>organismal metagenomes</taxon>
    </lineage>
</organism>
<name>A0A484S2F8_9ZZZZ</name>
<dbReference type="EMBL" id="CAADIP010000007">
    <property type="protein sequence ID" value="VFR82450.1"/>
    <property type="molecule type" value="Genomic_DNA"/>
</dbReference>
<protein>
    <submittedName>
        <fullName evidence="2">Uncharacterized protein</fullName>
    </submittedName>
</protein>
<evidence type="ECO:0000256" key="1">
    <source>
        <dbReference type="SAM" id="MobiDB-lite"/>
    </source>
</evidence>
<proteinExistence type="predicted"/>
<dbReference type="AlphaFoldDB" id="A0A484S2F8"/>
<sequence length="130" mass="13911">MAQAPLAEQARPAHAPSPPSLSATPSASNPAIPPNPDLLRDHYADDRVRKAVEAFQASDPAQAACMGAAWGTVDCLQPFQRYFVVHGEPPPDAAAAMMPLKRRRLAVADIKNAALDEGFEKSRQGRQQTA</sequence>
<accession>A0A484S2F8</accession>
<feature type="compositionally biased region" description="Low complexity" evidence="1">
    <location>
        <begin position="10"/>
        <end position="30"/>
    </location>
</feature>
<evidence type="ECO:0000313" key="4">
    <source>
        <dbReference type="EMBL" id="VFS21409.1"/>
    </source>
</evidence>